<accession>F0WV02</accession>
<evidence type="ECO:0000313" key="1">
    <source>
        <dbReference type="EMBL" id="CCA25238.1"/>
    </source>
</evidence>
<dbReference type="HOGENOM" id="CLU_961130_0_0_1"/>
<sequence length="296" mass="33652">MSRSHFPHIKNEKAQVWWDTSKTQRFNCLKCDSTQHSVRNCPSCVPGEAELLLKQRRVPVEKRVEDKTRAKKAAGCGNSGEVMASVDGVENIKTLLDSGSDCRIVSMDLVDTLSSLKFLPVKELTRPLKTDTVVGEKNCTTRLRPLQTSGGPLVWRNLEVLLNEGNASLSLLLDRNLMERMGYSVETVLDGAREKKTIWNAQEETIFKDLCVNFCKALMLAQQVIGGWLQHSGHYQNMSHGIQWSQTRESLYKNACIVSWLMEKCIRDLMERCYVQPNRTKYSFDFLTMPKGLQGF</sequence>
<proteinExistence type="predicted"/>
<dbReference type="AlphaFoldDB" id="F0WV02"/>
<name>F0WV02_9STRA</name>
<organism evidence="1">
    <name type="scientific">Albugo laibachii Nc14</name>
    <dbReference type="NCBI Taxonomy" id="890382"/>
    <lineage>
        <taxon>Eukaryota</taxon>
        <taxon>Sar</taxon>
        <taxon>Stramenopiles</taxon>
        <taxon>Oomycota</taxon>
        <taxon>Peronosporomycetes</taxon>
        <taxon>Albuginales</taxon>
        <taxon>Albuginaceae</taxon>
        <taxon>Albugo</taxon>
    </lineage>
</organism>
<reference evidence="1" key="1">
    <citation type="journal article" date="2011" name="PLoS Biol.">
        <title>Gene gain and loss during evolution of obligate parasitism in the white rust pathogen of Arabidopsis thaliana.</title>
        <authorList>
            <person name="Kemen E."/>
            <person name="Gardiner A."/>
            <person name="Schultz-Larsen T."/>
            <person name="Kemen A.C."/>
            <person name="Balmuth A.L."/>
            <person name="Robert-Seilaniantz A."/>
            <person name="Bailey K."/>
            <person name="Holub E."/>
            <person name="Studholme D.J."/>
            <person name="Maclean D."/>
            <person name="Jones J.D."/>
        </authorList>
    </citation>
    <scope>NUCLEOTIDE SEQUENCE</scope>
</reference>
<dbReference type="EMBL" id="FR824328">
    <property type="protein sequence ID" value="CCA25238.1"/>
    <property type="molecule type" value="Genomic_DNA"/>
</dbReference>
<protein>
    <submittedName>
        <fullName evidence="1">AlNc14C283G10147 protein</fullName>
    </submittedName>
</protein>
<reference evidence="1" key="2">
    <citation type="submission" date="2011-02" db="EMBL/GenBank/DDBJ databases">
        <authorList>
            <person name="MacLean D."/>
        </authorList>
    </citation>
    <scope>NUCLEOTIDE SEQUENCE</scope>
</reference>
<gene>
    <name evidence="1" type="primary">AlNc14C283G10147</name>
    <name evidence="1" type="ORF">ALNC14_113820</name>
</gene>